<evidence type="ECO:0000256" key="7">
    <source>
        <dbReference type="ARBA" id="ARBA00022842"/>
    </source>
</evidence>
<evidence type="ECO:0000256" key="1">
    <source>
        <dbReference type="ARBA" id="ARBA00001946"/>
    </source>
</evidence>
<comment type="catalytic activity">
    <reaction evidence="14">
        <text>3'-phosphoadenylyl sulfate + H2O = adenosine 5'-phosphosulfate + phosphate</text>
        <dbReference type="Rhea" id="RHEA:77639"/>
        <dbReference type="ChEBI" id="CHEBI:15377"/>
        <dbReference type="ChEBI" id="CHEBI:43474"/>
        <dbReference type="ChEBI" id="CHEBI:58243"/>
        <dbReference type="ChEBI" id="CHEBI:58339"/>
        <dbReference type="EC" id="3.1.3.7"/>
    </reaction>
    <physiologicalReaction direction="left-to-right" evidence="14">
        <dbReference type="Rhea" id="RHEA:77640"/>
    </physiologicalReaction>
</comment>
<evidence type="ECO:0000256" key="10">
    <source>
        <dbReference type="ARBA" id="ARBA00044465"/>
    </source>
</evidence>
<dbReference type="Pfam" id="PF00459">
    <property type="entry name" value="Inositol_P"/>
    <property type="match status" value="1"/>
</dbReference>
<dbReference type="GO" id="GO:0046872">
    <property type="term" value="F:metal ion binding"/>
    <property type="evidence" value="ECO:0007669"/>
    <property type="project" value="UniProtKB-KW"/>
</dbReference>
<comment type="similarity">
    <text evidence="2">Belongs to the inositol monophosphatase superfamily.</text>
</comment>
<feature type="binding site" evidence="18">
    <location>
        <position position="247"/>
    </location>
    <ligand>
        <name>Mg(2+)</name>
        <dbReference type="ChEBI" id="CHEBI:18420"/>
        <label>1</label>
        <note>catalytic</note>
    </ligand>
</feature>
<feature type="binding site" evidence="18">
    <location>
        <position position="122"/>
    </location>
    <ligand>
        <name>Mg(2+)</name>
        <dbReference type="ChEBI" id="CHEBI:18420"/>
        <label>1</label>
        <note>catalytic</note>
    </ligand>
</feature>
<dbReference type="EC" id="3.1.3.7" evidence="3"/>
<keyword evidence="5 18" id="KW-0479">Metal-binding</keyword>
<dbReference type="GO" id="GO:0008441">
    <property type="term" value="F:3'(2'),5'-bisphosphate nucleotidase activity"/>
    <property type="evidence" value="ECO:0007669"/>
    <property type="project" value="UniProtKB-EC"/>
</dbReference>
<dbReference type="Proteomes" id="UP000078046">
    <property type="component" value="Unassembled WGS sequence"/>
</dbReference>
<keyword evidence="7 18" id="KW-0460">Magnesium</keyword>
<evidence type="ECO:0000256" key="13">
    <source>
        <dbReference type="ARBA" id="ARBA00044479"/>
    </source>
</evidence>
<sequence>MSLPLLTRLVANCYNISLKAGEIIKQVRKNGNLEIVEKGYNDFQTIADVKSQCMIIKSLQKNYPGVCIVGEEDTENIDSAFFKEMELVESLSDEVVSKCKTLPEEYKNIKENEIVIWVDPLDGTNEYTKGIVEHVTILIGIARFGKPIAGIICQPYFKSDALEKLGRVVWGIVGIGSFGLFKNQTTHEGLIITTTRSHPNKPTQEAIEAINPTTVLKLGGAGNKILNVIEGNADAYVYASGGTKKWDTCSPEAVIIANGGVLTDICGNCYSYEANVEHPNNTGILATTSTAIHDQIKKCIPENVINEMKTK</sequence>
<dbReference type="PANTHER" id="PTHR43028">
    <property type="entry name" value="3'(2'),5'-BISPHOSPHATE NUCLEOTIDASE 1"/>
    <property type="match status" value="1"/>
</dbReference>
<reference evidence="19 20" key="1">
    <citation type="submission" date="2016-04" db="EMBL/GenBank/DDBJ databases">
        <title>The genome of Intoshia linei affirms orthonectids as highly simplified spiralians.</title>
        <authorList>
            <person name="Mikhailov K.V."/>
            <person name="Slusarev G.S."/>
            <person name="Nikitin M.A."/>
            <person name="Logacheva M.D."/>
            <person name="Penin A."/>
            <person name="Aleoshin V."/>
            <person name="Panchin Y.V."/>
        </authorList>
    </citation>
    <scope>NUCLEOTIDE SEQUENCE [LARGE SCALE GENOMIC DNA]</scope>
    <source>
        <strain evidence="19">Intl2013</strain>
        <tissue evidence="19">Whole animal</tissue>
    </source>
</reference>
<evidence type="ECO:0000256" key="18">
    <source>
        <dbReference type="PIRSR" id="PIRSR600760-2"/>
    </source>
</evidence>
<evidence type="ECO:0000256" key="8">
    <source>
        <dbReference type="ARBA" id="ARBA00040342"/>
    </source>
</evidence>
<evidence type="ECO:0000256" key="5">
    <source>
        <dbReference type="ARBA" id="ARBA00022723"/>
    </source>
</evidence>
<comment type="catalytic activity">
    <reaction evidence="12">
        <text>1D-myo-inositol 1,4-bisphosphate + H2O = 1D-myo-inositol 4-phosphate + phosphate</text>
        <dbReference type="Rhea" id="RHEA:15553"/>
        <dbReference type="ChEBI" id="CHEBI:15377"/>
        <dbReference type="ChEBI" id="CHEBI:43474"/>
        <dbReference type="ChEBI" id="CHEBI:58282"/>
        <dbReference type="ChEBI" id="CHEBI:58469"/>
        <dbReference type="EC" id="3.1.3.57"/>
    </reaction>
    <physiologicalReaction direction="left-to-right" evidence="12">
        <dbReference type="Rhea" id="RHEA:15554"/>
    </physiologicalReaction>
</comment>
<evidence type="ECO:0000256" key="4">
    <source>
        <dbReference type="ARBA" id="ARBA00022671"/>
    </source>
</evidence>
<evidence type="ECO:0000313" key="19">
    <source>
        <dbReference type="EMBL" id="OAF68630.1"/>
    </source>
</evidence>
<comment type="caution">
    <text evidence="19">The sequence shown here is derived from an EMBL/GenBank/DDBJ whole genome shotgun (WGS) entry which is preliminary data.</text>
</comment>
<organism evidence="19 20">
    <name type="scientific">Intoshia linei</name>
    <dbReference type="NCBI Taxonomy" id="1819745"/>
    <lineage>
        <taxon>Eukaryota</taxon>
        <taxon>Metazoa</taxon>
        <taxon>Spiralia</taxon>
        <taxon>Lophotrochozoa</taxon>
        <taxon>Mesozoa</taxon>
        <taxon>Orthonectida</taxon>
        <taxon>Rhopaluridae</taxon>
        <taxon>Intoshia</taxon>
    </lineage>
</organism>
<evidence type="ECO:0000256" key="9">
    <source>
        <dbReference type="ARBA" id="ARBA00041815"/>
    </source>
</evidence>
<proteinExistence type="inferred from homology"/>
<dbReference type="EC" id="3.1.3.57" evidence="15"/>
<comment type="cofactor">
    <cofactor evidence="1 18">
        <name>Mg(2+)</name>
        <dbReference type="ChEBI" id="CHEBI:18420"/>
    </cofactor>
</comment>
<evidence type="ECO:0000256" key="11">
    <source>
        <dbReference type="ARBA" id="ARBA00044466"/>
    </source>
</evidence>
<comment type="catalytic activity">
    <reaction evidence="10">
        <text>1D-myo-inositol 1,3,4-trisphosphate + H2O = 1D-myo-inositol 3,4-bisphosphate + phosphate</text>
        <dbReference type="Rhea" id="RHEA:70319"/>
        <dbReference type="ChEBI" id="CHEBI:15377"/>
        <dbReference type="ChEBI" id="CHEBI:43474"/>
        <dbReference type="ChEBI" id="CHEBI:58414"/>
        <dbReference type="ChEBI" id="CHEBI:83241"/>
    </reaction>
    <physiologicalReaction direction="left-to-right" evidence="10">
        <dbReference type="Rhea" id="RHEA:70320"/>
    </physiologicalReaction>
</comment>
<dbReference type="FunFam" id="3.30.540.10:FF:000012">
    <property type="entry name" value="Blast:Putative inositol monophosphatase 3"/>
    <property type="match status" value="1"/>
</dbReference>
<accession>A0A177B3A2</accession>
<evidence type="ECO:0000256" key="15">
    <source>
        <dbReference type="ARBA" id="ARBA00044519"/>
    </source>
</evidence>
<evidence type="ECO:0000256" key="6">
    <source>
        <dbReference type="ARBA" id="ARBA00022801"/>
    </source>
</evidence>
<comment type="catalytic activity">
    <reaction evidence="11">
        <text>adenosine 2',5'-bisphosphate + H2O = AMP + phosphate</text>
        <dbReference type="Rhea" id="RHEA:77643"/>
        <dbReference type="ChEBI" id="CHEBI:15377"/>
        <dbReference type="ChEBI" id="CHEBI:43474"/>
        <dbReference type="ChEBI" id="CHEBI:194156"/>
        <dbReference type="ChEBI" id="CHEBI:456215"/>
        <dbReference type="EC" id="3.1.3.7"/>
    </reaction>
    <physiologicalReaction direction="left-to-right" evidence="11">
        <dbReference type="Rhea" id="RHEA:77644"/>
    </physiologicalReaction>
</comment>
<evidence type="ECO:0000313" key="20">
    <source>
        <dbReference type="Proteomes" id="UP000078046"/>
    </source>
</evidence>
<dbReference type="PANTHER" id="PTHR43028:SF5">
    <property type="entry name" value="3'(2'),5'-BISPHOSPHATE NUCLEOTIDASE 1"/>
    <property type="match status" value="1"/>
</dbReference>
<dbReference type="FunFam" id="3.40.190.80:FF:000006">
    <property type="entry name" value="Bisphosphate nucleotidase 1"/>
    <property type="match status" value="1"/>
</dbReference>
<evidence type="ECO:0000256" key="12">
    <source>
        <dbReference type="ARBA" id="ARBA00044478"/>
    </source>
</evidence>
<keyword evidence="6" id="KW-0378">Hydrolase</keyword>
<evidence type="ECO:0000256" key="17">
    <source>
        <dbReference type="ARBA" id="ARBA00044554"/>
    </source>
</evidence>
<keyword evidence="20" id="KW-1185">Reference proteome</keyword>
<dbReference type="PROSITE" id="PS00630">
    <property type="entry name" value="IMP_2"/>
    <property type="match status" value="1"/>
</dbReference>
<dbReference type="EMBL" id="LWCA01000413">
    <property type="protein sequence ID" value="OAF68630.1"/>
    <property type="molecule type" value="Genomic_DNA"/>
</dbReference>
<gene>
    <name evidence="19" type="ORF">A3Q56_03656</name>
</gene>
<evidence type="ECO:0000256" key="14">
    <source>
        <dbReference type="ARBA" id="ARBA00044484"/>
    </source>
</evidence>
<evidence type="ECO:0000256" key="3">
    <source>
        <dbReference type="ARBA" id="ARBA00012633"/>
    </source>
</evidence>
<dbReference type="SUPFAM" id="SSF56655">
    <property type="entry name" value="Carbohydrate phosphatase"/>
    <property type="match status" value="1"/>
</dbReference>
<dbReference type="InterPro" id="IPR000760">
    <property type="entry name" value="Inositol_monophosphatase-like"/>
</dbReference>
<dbReference type="AlphaFoldDB" id="A0A177B3A2"/>
<evidence type="ECO:0000256" key="16">
    <source>
        <dbReference type="ARBA" id="ARBA00044544"/>
    </source>
</evidence>
<evidence type="ECO:0000256" key="2">
    <source>
        <dbReference type="ARBA" id="ARBA00009759"/>
    </source>
</evidence>
<feature type="binding site" evidence="18">
    <location>
        <position position="121"/>
    </location>
    <ligand>
        <name>Mg(2+)</name>
        <dbReference type="ChEBI" id="CHEBI:18420"/>
        <label>1</label>
        <note>catalytic</note>
    </ligand>
</feature>
<keyword evidence="4" id="KW-0452">Lithium</keyword>
<protein>
    <recommendedName>
        <fullName evidence="8">3'(2'),5'-bisphosphate nucleotidase 1</fullName>
        <ecNumber evidence="15">3.1.3.57</ecNumber>
        <ecNumber evidence="3">3.1.3.7</ecNumber>
    </recommendedName>
    <alternativeName>
        <fullName evidence="16">3'-phosphoadenosine 5'-phosphate phosphatase</fullName>
    </alternativeName>
    <alternativeName>
        <fullName evidence="9">Bisphosphate 3'-nucleotidase 1</fullName>
    </alternativeName>
    <alternativeName>
        <fullName evidence="17">Inositol-polyphosphate 1-phosphatase</fullName>
    </alternativeName>
</protein>
<dbReference type="GO" id="GO:0005737">
    <property type="term" value="C:cytoplasm"/>
    <property type="evidence" value="ECO:0007669"/>
    <property type="project" value="UniProtKB-ARBA"/>
</dbReference>
<feature type="binding site" evidence="18">
    <location>
        <position position="71"/>
    </location>
    <ligand>
        <name>Mg(2+)</name>
        <dbReference type="ChEBI" id="CHEBI:18420"/>
        <label>1</label>
        <note>catalytic</note>
    </ligand>
</feature>
<name>A0A177B3A2_9BILA</name>
<dbReference type="InterPro" id="IPR020583">
    <property type="entry name" value="Inositol_monoP_metal-BS"/>
</dbReference>
<dbReference type="GO" id="GO:0046854">
    <property type="term" value="P:phosphatidylinositol phosphate biosynthetic process"/>
    <property type="evidence" value="ECO:0007669"/>
    <property type="project" value="InterPro"/>
</dbReference>
<dbReference type="PROSITE" id="PS00629">
    <property type="entry name" value="IMP_1"/>
    <property type="match status" value="1"/>
</dbReference>
<dbReference type="InterPro" id="IPR050725">
    <property type="entry name" value="CysQ/Inositol_MonoPase"/>
</dbReference>
<dbReference type="OrthoDB" id="411145at2759"/>
<dbReference type="GO" id="GO:0004441">
    <property type="term" value="F:inositol-1,4-bisphosphate 1-phosphatase activity"/>
    <property type="evidence" value="ECO:0007669"/>
    <property type="project" value="UniProtKB-EC"/>
</dbReference>
<dbReference type="Gene3D" id="3.40.190.80">
    <property type="match status" value="1"/>
</dbReference>
<dbReference type="Gene3D" id="3.30.540.10">
    <property type="entry name" value="Fructose-1,6-Bisphosphatase, subunit A, domain 1"/>
    <property type="match status" value="1"/>
</dbReference>
<feature type="binding site" evidence="18">
    <location>
        <position position="119"/>
    </location>
    <ligand>
        <name>Mg(2+)</name>
        <dbReference type="ChEBI" id="CHEBI:18420"/>
        <label>1</label>
        <note>catalytic</note>
    </ligand>
</feature>
<dbReference type="InterPro" id="IPR020550">
    <property type="entry name" value="Inositol_monophosphatase_CS"/>
</dbReference>
<comment type="catalytic activity">
    <reaction evidence="13">
        <text>adenosine 3',5'-bisphosphate + H2O = AMP + phosphate</text>
        <dbReference type="Rhea" id="RHEA:10040"/>
        <dbReference type="ChEBI" id="CHEBI:15377"/>
        <dbReference type="ChEBI" id="CHEBI:43474"/>
        <dbReference type="ChEBI" id="CHEBI:58343"/>
        <dbReference type="ChEBI" id="CHEBI:456215"/>
        <dbReference type="EC" id="3.1.3.7"/>
    </reaction>
    <physiologicalReaction direction="left-to-right" evidence="13">
        <dbReference type="Rhea" id="RHEA:10041"/>
    </physiologicalReaction>
</comment>